<dbReference type="Pfam" id="PF01740">
    <property type="entry name" value="STAS"/>
    <property type="match status" value="1"/>
</dbReference>
<evidence type="ECO:0000259" key="4">
    <source>
        <dbReference type="PROSITE" id="PS50801"/>
    </source>
</evidence>
<reference evidence="5 6" key="1">
    <citation type="submission" date="2016-09" db="EMBL/GenBank/DDBJ databases">
        <title>Streptomyces platensis DSM40041, a candidate organism with high potential of specific P450 cytochromes.</title>
        <authorList>
            <person name="Grumaz C."/>
            <person name="Vainshtein Y."/>
            <person name="Kirstahler P."/>
            <person name="Sohn K."/>
        </authorList>
    </citation>
    <scope>NUCLEOTIDE SEQUENCE [LARGE SCALE GENOMIC DNA]</scope>
    <source>
        <strain evidence="5 6">DSM 40041</strain>
    </source>
</reference>
<dbReference type="NCBIfam" id="TIGR00377">
    <property type="entry name" value="ant_ant_sig"/>
    <property type="match status" value="1"/>
</dbReference>
<dbReference type="PANTHER" id="PTHR33495">
    <property type="entry name" value="ANTI-SIGMA FACTOR ANTAGONIST TM_1081-RELATED-RELATED"/>
    <property type="match status" value="1"/>
</dbReference>
<dbReference type="PROSITE" id="PS50801">
    <property type="entry name" value="STAS"/>
    <property type="match status" value="1"/>
</dbReference>
<comment type="similarity">
    <text evidence="1 2">Belongs to the anti-sigma-factor antagonist family.</text>
</comment>
<dbReference type="EMBL" id="MIGA01000039">
    <property type="protein sequence ID" value="OSY41676.1"/>
    <property type="molecule type" value="Genomic_DNA"/>
</dbReference>
<dbReference type="RefSeq" id="WP_244329481.1">
    <property type="nucleotide sequence ID" value="NZ_BAABSS010000016.1"/>
</dbReference>
<proteinExistence type="inferred from homology"/>
<dbReference type="InterPro" id="IPR036513">
    <property type="entry name" value="STAS_dom_sf"/>
</dbReference>
<keyword evidence="6" id="KW-1185">Reference proteome</keyword>
<dbReference type="SUPFAM" id="SSF52091">
    <property type="entry name" value="SpoIIaa-like"/>
    <property type="match status" value="1"/>
</dbReference>
<gene>
    <name evidence="5" type="primary">rsbV_7</name>
    <name evidence="5" type="ORF">BG653_05039</name>
</gene>
<accession>A0ABX3XSF3</accession>
<dbReference type="Proteomes" id="UP000194225">
    <property type="component" value="Unassembled WGS sequence"/>
</dbReference>
<evidence type="ECO:0000256" key="2">
    <source>
        <dbReference type="RuleBase" id="RU003749"/>
    </source>
</evidence>
<feature type="domain" description="STAS" evidence="4">
    <location>
        <begin position="11"/>
        <end position="120"/>
    </location>
</feature>
<feature type="region of interest" description="Disordered" evidence="3">
    <location>
        <begin position="113"/>
        <end position="134"/>
    </location>
</feature>
<sequence>MRTNIIRKERMSVSYDMVNGWTVVEIDGDVDAHTSPLVREAVIRLVDEGHRHFVLDLSFVSFLDSMGLGVIVAVTKRIREREGALRIAAASARIVRVFDISGLREAYEIHPSPEEATRQAPSLGRLAHWPRPAS</sequence>
<name>A0ABX3XSF3_STRPT</name>
<evidence type="ECO:0000313" key="5">
    <source>
        <dbReference type="EMBL" id="OSY41676.1"/>
    </source>
</evidence>
<evidence type="ECO:0000256" key="1">
    <source>
        <dbReference type="ARBA" id="ARBA00009013"/>
    </source>
</evidence>
<evidence type="ECO:0000313" key="6">
    <source>
        <dbReference type="Proteomes" id="UP000194225"/>
    </source>
</evidence>
<comment type="caution">
    <text evidence="5">The sequence shown here is derived from an EMBL/GenBank/DDBJ whole genome shotgun (WGS) entry which is preliminary data.</text>
</comment>
<organism evidence="5 6">
    <name type="scientific">Streptomyces platensis</name>
    <dbReference type="NCBI Taxonomy" id="58346"/>
    <lineage>
        <taxon>Bacteria</taxon>
        <taxon>Bacillati</taxon>
        <taxon>Actinomycetota</taxon>
        <taxon>Actinomycetes</taxon>
        <taxon>Kitasatosporales</taxon>
        <taxon>Streptomycetaceae</taxon>
        <taxon>Streptomyces</taxon>
    </lineage>
</organism>
<dbReference type="InterPro" id="IPR003658">
    <property type="entry name" value="Anti-sigma_ant"/>
</dbReference>
<protein>
    <recommendedName>
        <fullName evidence="2">Anti-sigma factor antagonist</fullName>
    </recommendedName>
</protein>
<dbReference type="PANTHER" id="PTHR33495:SF2">
    <property type="entry name" value="ANTI-SIGMA FACTOR ANTAGONIST TM_1081-RELATED"/>
    <property type="match status" value="1"/>
</dbReference>
<dbReference type="InterPro" id="IPR002645">
    <property type="entry name" value="STAS_dom"/>
</dbReference>
<dbReference type="Gene3D" id="3.30.750.24">
    <property type="entry name" value="STAS domain"/>
    <property type="match status" value="1"/>
</dbReference>
<evidence type="ECO:0000256" key="3">
    <source>
        <dbReference type="SAM" id="MobiDB-lite"/>
    </source>
</evidence>
<dbReference type="GeneID" id="90921983"/>
<dbReference type="CDD" id="cd07043">
    <property type="entry name" value="STAS_anti-anti-sigma_factors"/>
    <property type="match status" value="1"/>
</dbReference>